<sequence length="393" mass="42843">MLTALDEGVKGGRWFSLIDKVHPERNLRAAFSRVAANEGAAGVDHVTVTMFEERLDAELKDLGDALRTGSYRPQAIRRCHIPKPGSGETRPLGIPTIRDRVVQTALRHVLEPIFERDFAAQSYGFRPGRGCKDALRRVDELLKAGYAHVVDADLKSYFDTIPHDALLALVARKTSDGKVLNLIDAFLRQGVMDGLAEWTPETGTPEGAVISPLLSNIYLDPLDRLMAEGGVEMVRYADDFVILCRTAEDAARVLDQVRQWTAQAGLTLHPTKTRVIDAGTESFDFLGRRFEGGRPSSSPQEPGQVEDDDPGQDVAQLRREPRHDHRHAQSDASRLVWNTSSTAVSGRSPRSTSGYGCGCEASSATASAWRDEDAEPITNAGPTPSSPTTGSTT</sequence>
<gene>
    <name evidence="4" type="primary">ltrA</name>
    <name evidence="4" type="ORF">BSF38_05413</name>
</gene>
<evidence type="ECO:0000256" key="1">
    <source>
        <dbReference type="ARBA" id="ARBA00034120"/>
    </source>
</evidence>
<keyword evidence="5" id="KW-1185">Reference proteome</keyword>
<dbReference type="PROSITE" id="PS50878">
    <property type="entry name" value="RT_POL"/>
    <property type="match status" value="1"/>
</dbReference>
<dbReference type="SUPFAM" id="SSF56672">
    <property type="entry name" value="DNA/RNA polymerases"/>
    <property type="match status" value="1"/>
</dbReference>
<organism evidence="4 5">
    <name type="scientific">Paludisphaera borealis</name>
    <dbReference type="NCBI Taxonomy" id="1387353"/>
    <lineage>
        <taxon>Bacteria</taxon>
        <taxon>Pseudomonadati</taxon>
        <taxon>Planctomycetota</taxon>
        <taxon>Planctomycetia</taxon>
        <taxon>Isosphaerales</taxon>
        <taxon>Isosphaeraceae</taxon>
        <taxon>Paludisphaera</taxon>
    </lineage>
</organism>
<dbReference type="InterPro" id="IPR051083">
    <property type="entry name" value="GrpII_Intron_Splice-Mob/Def"/>
</dbReference>
<dbReference type="InterPro" id="IPR000477">
    <property type="entry name" value="RT_dom"/>
</dbReference>
<feature type="domain" description="Reverse transcriptase" evidence="3">
    <location>
        <begin position="62"/>
        <end position="290"/>
    </location>
</feature>
<evidence type="ECO:0000256" key="2">
    <source>
        <dbReference type="SAM" id="MobiDB-lite"/>
    </source>
</evidence>
<dbReference type="PANTHER" id="PTHR34047">
    <property type="entry name" value="NUCLEAR INTRON MATURASE 1, MITOCHONDRIAL-RELATED"/>
    <property type="match status" value="1"/>
</dbReference>
<dbReference type="InterPro" id="IPR030931">
    <property type="entry name" value="Group_II_RT_mat"/>
</dbReference>
<feature type="compositionally biased region" description="Polar residues" evidence="2">
    <location>
        <begin position="330"/>
        <end position="354"/>
    </location>
</feature>
<reference evidence="5" key="1">
    <citation type="submission" date="2016-12" db="EMBL/GenBank/DDBJ databases">
        <title>Comparative genomics of four Isosphaeraceae planctomycetes: a common pool of plasmids and glycoside hydrolase genes.</title>
        <authorList>
            <person name="Ivanova A."/>
        </authorList>
    </citation>
    <scope>NUCLEOTIDE SEQUENCE [LARGE SCALE GENOMIC DNA]</scope>
    <source>
        <strain evidence="5">PX4</strain>
    </source>
</reference>
<dbReference type="InterPro" id="IPR043128">
    <property type="entry name" value="Rev_trsase/Diguanyl_cyclase"/>
</dbReference>
<dbReference type="AlphaFoldDB" id="A0A1U7CY11"/>
<feature type="region of interest" description="Disordered" evidence="2">
    <location>
        <begin position="287"/>
        <end position="393"/>
    </location>
</feature>
<dbReference type="Gene3D" id="3.30.70.270">
    <property type="match status" value="1"/>
</dbReference>
<proteinExistence type="inferred from homology"/>
<dbReference type="EMBL" id="CP019082">
    <property type="protein sequence ID" value="APW63834.1"/>
    <property type="molecule type" value="Genomic_DNA"/>
</dbReference>
<dbReference type="STRING" id="1387353.BSF38_05413"/>
<dbReference type="KEGG" id="pbor:BSF38_05413"/>
<dbReference type="CDD" id="cd01651">
    <property type="entry name" value="RT_G2_intron"/>
    <property type="match status" value="1"/>
</dbReference>
<dbReference type="Proteomes" id="UP000186309">
    <property type="component" value="Chromosome"/>
</dbReference>
<evidence type="ECO:0000313" key="5">
    <source>
        <dbReference type="Proteomes" id="UP000186309"/>
    </source>
</evidence>
<protein>
    <submittedName>
        <fullName evidence="4">Group II intron-encoded protein LtrA</fullName>
    </submittedName>
</protein>
<dbReference type="Pfam" id="PF00078">
    <property type="entry name" value="RVT_1"/>
    <property type="match status" value="1"/>
</dbReference>
<evidence type="ECO:0000259" key="3">
    <source>
        <dbReference type="PROSITE" id="PS50878"/>
    </source>
</evidence>
<dbReference type="PANTHER" id="PTHR34047:SF8">
    <property type="entry name" value="PROTEIN YKFC"/>
    <property type="match status" value="1"/>
</dbReference>
<dbReference type="InterPro" id="IPR043502">
    <property type="entry name" value="DNA/RNA_pol_sf"/>
</dbReference>
<accession>A0A1U7CY11</accession>
<evidence type="ECO:0000313" key="4">
    <source>
        <dbReference type="EMBL" id="APW63834.1"/>
    </source>
</evidence>
<feature type="compositionally biased region" description="Basic and acidic residues" evidence="2">
    <location>
        <begin position="316"/>
        <end position="329"/>
    </location>
</feature>
<dbReference type="NCBIfam" id="TIGR04416">
    <property type="entry name" value="group_II_RT_mat"/>
    <property type="match status" value="1"/>
</dbReference>
<comment type="similarity">
    <text evidence="1">Belongs to the bacterial reverse transcriptase family.</text>
</comment>
<feature type="compositionally biased region" description="Low complexity" evidence="2">
    <location>
        <begin position="381"/>
        <end position="393"/>
    </location>
</feature>
<name>A0A1U7CY11_9BACT</name>